<evidence type="ECO:0000256" key="3">
    <source>
        <dbReference type="ARBA" id="ARBA00023163"/>
    </source>
</evidence>
<feature type="domain" description="RNA polymerase sigma-70 ECF-like HTH" evidence="4">
    <location>
        <begin position="16"/>
        <end position="194"/>
    </location>
</feature>
<dbReference type="InterPro" id="IPR014284">
    <property type="entry name" value="RNA_pol_sigma-70_dom"/>
</dbReference>
<keyword evidence="1" id="KW-0805">Transcription regulation</keyword>
<dbReference type="KEGG" id="gba:J421_5979"/>
<dbReference type="PANTHER" id="PTHR43133:SF39">
    <property type="entry name" value="SIMILAR TO RNA POLYMERASE SIGMA-E FACTOR"/>
    <property type="match status" value="1"/>
</dbReference>
<dbReference type="CDD" id="cd06171">
    <property type="entry name" value="Sigma70_r4"/>
    <property type="match status" value="1"/>
</dbReference>
<evidence type="ECO:0000256" key="1">
    <source>
        <dbReference type="ARBA" id="ARBA00023015"/>
    </source>
</evidence>
<dbReference type="GO" id="GO:0016987">
    <property type="term" value="F:sigma factor activity"/>
    <property type="evidence" value="ECO:0007669"/>
    <property type="project" value="UniProtKB-KW"/>
</dbReference>
<dbReference type="SUPFAM" id="SSF88659">
    <property type="entry name" value="Sigma3 and sigma4 domains of RNA polymerase sigma factors"/>
    <property type="match status" value="1"/>
</dbReference>
<dbReference type="GO" id="GO:0006352">
    <property type="term" value="P:DNA-templated transcription initiation"/>
    <property type="evidence" value="ECO:0007669"/>
    <property type="project" value="InterPro"/>
</dbReference>
<evidence type="ECO:0000313" key="6">
    <source>
        <dbReference type="Proteomes" id="UP000019151"/>
    </source>
</evidence>
<dbReference type="RefSeq" id="WP_104023503.1">
    <property type="nucleotide sequence ID" value="NZ_CP007130.1"/>
</dbReference>
<sequence>MSDPAASAQDHADPGELTILLRAASAGDSDAFDRAFAKVYDELHRLAVLVRGGRASETLGATALVHEAYLKLAPAAQPSWEGRQHFLRVAARAMRQVLVGAARERLAEKRGGGEFAVTLDEAAQASPVRADELVALDEALTRLAQLDERQARVVELRYFAGLTAEETAEALGISTPTVQRDWRAARAWLAVELRRDA</sequence>
<evidence type="ECO:0000259" key="4">
    <source>
        <dbReference type="Pfam" id="PF07638"/>
    </source>
</evidence>
<dbReference type="Pfam" id="PF07638">
    <property type="entry name" value="Sigma70_ECF"/>
    <property type="match status" value="1"/>
</dbReference>
<gene>
    <name evidence="5" type="ORF">J421_5979</name>
</gene>
<keyword evidence="6" id="KW-1185">Reference proteome</keyword>
<dbReference type="Gene3D" id="1.10.10.10">
    <property type="entry name" value="Winged helix-like DNA-binding domain superfamily/Winged helix DNA-binding domain"/>
    <property type="match status" value="1"/>
</dbReference>
<dbReference type="AlphaFoldDB" id="W0RR95"/>
<reference evidence="5 6" key="1">
    <citation type="journal article" date="2014" name="Genome Announc.">
        <title>Genome Sequence and Methylome of Soil Bacterium Gemmatirosa kalamazoonensis KBS708T, a Member of the Rarely Cultivated Gemmatimonadetes Phylum.</title>
        <authorList>
            <person name="Debruyn J.M."/>
            <person name="Radosevich M."/>
            <person name="Wommack K.E."/>
            <person name="Polson S.W."/>
            <person name="Hauser L.J."/>
            <person name="Fawaz M.N."/>
            <person name="Korlach J."/>
            <person name="Tsai Y.C."/>
        </authorList>
    </citation>
    <scope>NUCLEOTIDE SEQUENCE [LARGE SCALE GENOMIC DNA]</scope>
    <source>
        <strain evidence="5 6">KBS708</strain>
        <plasmid evidence="6">Plasmid 2</plasmid>
    </source>
</reference>
<geneLocation type="plasmid" evidence="5 6">
    <name>2</name>
</geneLocation>
<dbReference type="NCBIfam" id="TIGR02937">
    <property type="entry name" value="sigma70-ECF"/>
    <property type="match status" value="1"/>
</dbReference>
<evidence type="ECO:0000256" key="2">
    <source>
        <dbReference type="ARBA" id="ARBA00023082"/>
    </source>
</evidence>
<dbReference type="InterPro" id="IPR011517">
    <property type="entry name" value="RNA_pol_sigma70_ECF-like"/>
</dbReference>
<keyword evidence="3" id="KW-0804">Transcription</keyword>
<dbReference type="EMBL" id="CP007130">
    <property type="protein sequence ID" value="AHG93514.1"/>
    <property type="molecule type" value="Genomic_DNA"/>
</dbReference>
<dbReference type="InParanoid" id="W0RR95"/>
<dbReference type="HOGENOM" id="CLU_102127_0_0_0"/>
<name>W0RR95_9BACT</name>
<organism evidence="5 6">
    <name type="scientific">Gemmatirosa kalamazoonensis</name>
    <dbReference type="NCBI Taxonomy" id="861299"/>
    <lineage>
        <taxon>Bacteria</taxon>
        <taxon>Pseudomonadati</taxon>
        <taxon>Gemmatimonadota</taxon>
        <taxon>Gemmatimonadia</taxon>
        <taxon>Gemmatimonadales</taxon>
        <taxon>Gemmatimonadaceae</taxon>
        <taxon>Gemmatirosa</taxon>
    </lineage>
</organism>
<evidence type="ECO:0000313" key="5">
    <source>
        <dbReference type="EMBL" id="AHG93514.1"/>
    </source>
</evidence>
<keyword evidence="5" id="KW-0614">Plasmid</keyword>
<dbReference type="NCBIfam" id="TIGR02999">
    <property type="entry name" value="Sig-70_X6"/>
    <property type="match status" value="1"/>
</dbReference>
<dbReference type="PANTHER" id="PTHR43133">
    <property type="entry name" value="RNA POLYMERASE ECF-TYPE SIGMA FACTO"/>
    <property type="match status" value="1"/>
</dbReference>
<keyword evidence="2" id="KW-0731">Sigma factor</keyword>
<accession>W0RR95</accession>
<dbReference type="InterPro" id="IPR053812">
    <property type="entry name" value="HTH_Sigma70_ECF-like"/>
</dbReference>
<dbReference type="PATRIC" id="fig|861299.3.peg.6032"/>
<dbReference type="InterPro" id="IPR036388">
    <property type="entry name" value="WH-like_DNA-bd_sf"/>
</dbReference>
<dbReference type="eggNOG" id="COG1595">
    <property type="taxonomic scope" value="Bacteria"/>
</dbReference>
<dbReference type="OrthoDB" id="128473at2"/>
<dbReference type="InterPro" id="IPR013324">
    <property type="entry name" value="RNA_pol_sigma_r3/r4-like"/>
</dbReference>
<proteinExistence type="predicted"/>
<dbReference type="Proteomes" id="UP000019151">
    <property type="component" value="Plasmid 2"/>
</dbReference>
<dbReference type="InterPro" id="IPR039425">
    <property type="entry name" value="RNA_pol_sigma-70-like"/>
</dbReference>
<protein>
    <submittedName>
        <fullName evidence="5">RNA polymerase sigma factor</fullName>
    </submittedName>
</protein>